<dbReference type="Gene3D" id="3.50.50.60">
    <property type="entry name" value="FAD/NAD(P)-binding domain"/>
    <property type="match status" value="1"/>
</dbReference>
<dbReference type="Pfam" id="PF01593">
    <property type="entry name" value="Amino_oxidase"/>
    <property type="match status" value="1"/>
</dbReference>
<reference evidence="3 4" key="1">
    <citation type="journal article" date="2020" name="Microorganisms">
        <title>Osmotic Adaptation and Compatible Solute Biosynthesis of Phototrophic Bacteria as Revealed from Genome Analyses.</title>
        <authorList>
            <person name="Imhoff J.F."/>
            <person name="Rahn T."/>
            <person name="Kunzel S."/>
            <person name="Keller A."/>
            <person name="Neulinger S.C."/>
        </authorList>
    </citation>
    <scope>NUCLEOTIDE SEQUENCE [LARGE SCALE GENOMIC DNA]</scope>
    <source>
        <strain evidence="3 4">DSM 6210</strain>
    </source>
</reference>
<dbReference type="RefSeq" id="WP_200235510.1">
    <property type="nucleotide sequence ID" value="NZ_NRRV01000013.1"/>
</dbReference>
<dbReference type="SUPFAM" id="SSF51905">
    <property type="entry name" value="FAD/NAD(P)-binding domain"/>
    <property type="match status" value="1"/>
</dbReference>
<evidence type="ECO:0000256" key="1">
    <source>
        <dbReference type="SAM" id="MobiDB-lite"/>
    </source>
</evidence>
<feature type="domain" description="Amine oxidase" evidence="2">
    <location>
        <begin position="12"/>
        <end position="399"/>
    </location>
</feature>
<accession>A0ABS1CF72</accession>
<protein>
    <submittedName>
        <fullName evidence="3">Amine oxidase</fullName>
    </submittedName>
</protein>
<feature type="region of interest" description="Disordered" evidence="1">
    <location>
        <begin position="405"/>
        <end position="424"/>
    </location>
</feature>
<gene>
    <name evidence="3" type="ORF">CKO31_07245</name>
</gene>
<organism evidence="3 4">
    <name type="scientific">Thiohalocapsa halophila</name>
    <dbReference type="NCBI Taxonomy" id="69359"/>
    <lineage>
        <taxon>Bacteria</taxon>
        <taxon>Pseudomonadati</taxon>
        <taxon>Pseudomonadota</taxon>
        <taxon>Gammaproteobacteria</taxon>
        <taxon>Chromatiales</taxon>
        <taxon>Chromatiaceae</taxon>
        <taxon>Thiohalocapsa</taxon>
    </lineage>
</organism>
<dbReference type="EMBL" id="NRRV01000013">
    <property type="protein sequence ID" value="MBK1630543.1"/>
    <property type="molecule type" value="Genomic_DNA"/>
</dbReference>
<evidence type="ECO:0000259" key="2">
    <source>
        <dbReference type="Pfam" id="PF01593"/>
    </source>
</evidence>
<dbReference type="Proteomes" id="UP000748752">
    <property type="component" value="Unassembled WGS sequence"/>
</dbReference>
<dbReference type="InterPro" id="IPR002937">
    <property type="entry name" value="Amino_oxidase"/>
</dbReference>
<evidence type="ECO:0000313" key="4">
    <source>
        <dbReference type="Proteomes" id="UP000748752"/>
    </source>
</evidence>
<keyword evidence="4" id="KW-1185">Reference proteome</keyword>
<name>A0ABS1CF72_9GAMM</name>
<sequence length="424" mass="45848">MDADVIVIGGGLAGLACALRLQREGLRPLVLEAADRAGGRIATDERDGFLLDRGFQVLQTWYPAAQRLLDYEALDLRSFYPGALVRIGDAFHRVSDIWRRPAQLPEMLVSPVGSLGDKLRLLALRRRALRGDLADLYARPERSAPALLGELGFSERIQTRFFRPFFAGVFFEPELEVSSRAFEFVFRAFALGDTALPAGGMAQIPLQLASRLAPETLRTGQRVERLEADGVRLADGTRLRARATVLATDGAAAAGLLGREPTATRGTTCFYFAAPEAPFAGPYLVLNATGEGPINSLLCPSNLSAHYAPAGQALVCVNVFGARHNPDALETAVRRQLRDWYGEHVDVWQRLAVYRLPQALPVQHAGVTAPQGPMRVGEQLWVCGELAAPPSIHWALASGDDTGADLSRGLRTGSSPGPRPRTAA</sequence>
<dbReference type="PANTHER" id="PTHR42841">
    <property type="entry name" value="AMINE OXIDASE"/>
    <property type="match status" value="1"/>
</dbReference>
<dbReference type="PRINTS" id="PR00420">
    <property type="entry name" value="RNGMNOXGNASE"/>
</dbReference>
<comment type="caution">
    <text evidence="3">The sequence shown here is derived from an EMBL/GenBank/DDBJ whole genome shotgun (WGS) entry which is preliminary data.</text>
</comment>
<proteinExistence type="predicted"/>
<evidence type="ECO:0000313" key="3">
    <source>
        <dbReference type="EMBL" id="MBK1630543.1"/>
    </source>
</evidence>
<dbReference type="InterPro" id="IPR036188">
    <property type="entry name" value="FAD/NAD-bd_sf"/>
</dbReference>